<organism evidence="3 4">
    <name type="scientific">Neoroseomonas alkaliterrae</name>
    <dbReference type="NCBI Taxonomy" id="1452450"/>
    <lineage>
        <taxon>Bacteria</taxon>
        <taxon>Pseudomonadati</taxon>
        <taxon>Pseudomonadota</taxon>
        <taxon>Alphaproteobacteria</taxon>
        <taxon>Acetobacterales</taxon>
        <taxon>Acetobacteraceae</taxon>
        <taxon>Neoroseomonas</taxon>
    </lineage>
</organism>
<dbReference type="RefSeq" id="WP_184484470.1">
    <property type="nucleotide sequence ID" value="NZ_JAAEDJ010000334.1"/>
</dbReference>
<proteinExistence type="predicted"/>
<feature type="transmembrane region" description="Helical" evidence="1">
    <location>
        <begin position="198"/>
        <end position="216"/>
    </location>
</feature>
<keyword evidence="2" id="KW-0732">Signal</keyword>
<keyword evidence="1" id="KW-1133">Transmembrane helix</keyword>
<keyword evidence="1" id="KW-0472">Membrane</keyword>
<evidence type="ECO:0000313" key="3">
    <source>
        <dbReference type="EMBL" id="MBB5690064.1"/>
    </source>
</evidence>
<feature type="signal peptide" evidence="2">
    <location>
        <begin position="1"/>
        <end position="22"/>
    </location>
</feature>
<name>A0A840Y872_9PROT</name>
<accession>A0A840Y872</accession>
<dbReference type="EMBL" id="JACIJE010000005">
    <property type="protein sequence ID" value="MBB5690064.1"/>
    <property type="molecule type" value="Genomic_DNA"/>
</dbReference>
<protein>
    <recommendedName>
        <fullName evidence="5">PEP-CTERM protein-sorting domain-containing protein</fullName>
    </recommendedName>
</protein>
<comment type="caution">
    <text evidence="3">The sequence shown here is derived from an EMBL/GenBank/DDBJ whole genome shotgun (WGS) entry which is preliminary data.</text>
</comment>
<dbReference type="AlphaFoldDB" id="A0A840Y872"/>
<dbReference type="Gene3D" id="2.60.120.260">
    <property type="entry name" value="Galactose-binding domain-like"/>
    <property type="match status" value="1"/>
</dbReference>
<keyword evidence="4" id="KW-1185">Reference proteome</keyword>
<evidence type="ECO:0000313" key="4">
    <source>
        <dbReference type="Proteomes" id="UP000562254"/>
    </source>
</evidence>
<keyword evidence="1" id="KW-0812">Transmembrane</keyword>
<gene>
    <name evidence="3" type="ORF">FHS88_002190</name>
</gene>
<dbReference type="Proteomes" id="UP000562254">
    <property type="component" value="Unassembled WGS sequence"/>
</dbReference>
<evidence type="ECO:0008006" key="5">
    <source>
        <dbReference type="Google" id="ProtNLM"/>
    </source>
</evidence>
<sequence length="220" mass="22003">MILRSLAAALAGLAMLGGAASASSLIVNGGFEAGYSGFATELAPVAAPGGLGLWAEGRYAIAGTAPGREVPAFHPLFSGAPHSGSAFMAVNGAAAGSGLVWSTAAPLGVLPGTVYAFTGWITLLYPDAPPSLSLAINGEEILHFTPSATVGAWVPFTARWSSGTAETASIALRNANRVAVGNDFGLDTLSFVAVPGPGPAPLLAAGLAGLFGLGRFRRRR</sequence>
<reference evidence="3 4" key="1">
    <citation type="submission" date="2020-08" db="EMBL/GenBank/DDBJ databases">
        <title>Genomic Encyclopedia of Type Strains, Phase IV (KMG-IV): sequencing the most valuable type-strain genomes for metagenomic binning, comparative biology and taxonomic classification.</title>
        <authorList>
            <person name="Goeker M."/>
        </authorList>
    </citation>
    <scope>NUCLEOTIDE SEQUENCE [LARGE SCALE GENOMIC DNA]</scope>
    <source>
        <strain evidence="3 4">DSM 25895</strain>
    </source>
</reference>
<evidence type="ECO:0000256" key="2">
    <source>
        <dbReference type="SAM" id="SignalP"/>
    </source>
</evidence>
<feature type="chain" id="PRO_5032482943" description="PEP-CTERM protein-sorting domain-containing protein" evidence="2">
    <location>
        <begin position="23"/>
        <end position="220"/>
    </location>
</feature>
<evidence type="ECO:0000256" key="1">
    <source>
        <dbReference type="SAM" id="Phobius"/>
    </source>
</evidence>